<organism evidence="2 3">
    <name type="scientific">Colletotrichum navitas</name>
    <dbReference type="NCBI Taxonomy" id="681940"/>
    <lineage>
        <taxon>Eukaryota</taxon>
        <taxon>Fungi</taxon>
        <taxon>Dikarya</taxon>
        <taxon>Ascomycota</taxon>
        <taxon>Pezizomycotina</taxon>
        <taxon>Sordariomycetes</taxon>
        <taxon>Hypocreomycetidae</taxon>
        <taxon>Glomerellales</taxon>
        <taxon>Glomerellaceae</taxon>
        <taxon>Colletotrichum</taxon>
        <taxon>Colletotrichum graminicola species complex</taxon>
    </lineage>
</organism>
<comment type="caution">
    <text evidence="2">The sequence shown here is derived from an EMBL/GenBank/DDBJ whole genome shotgun (WGS) entry which is preliminary data.</text>
</comment>
<dbReference type="Proteomes" id="UP001230504">
    <property type="component" value="Unassembled WGS sequence"/>
</dbReference>
<evidence type="ECO:0000313" key="3">
    <source>
        <dbReference type="Proteomes" id="UP001230504"/>
    </source>
</evidence>
<dbReference type="RefSeq" id="XP_060415978.1">
    <property type="nucleotide sequence ID" value="XM_060550823.1"/>
</dbReference>
<name>A0AAD8V6I5_9PEZI</name>
<dbReference type="GeneID" id="85435063"/>
<reference evidence="2" key="1">
    <citation type="submission" date="2021-06" db="EMBL/GenBank/DDBJ databases">
        <title>Comparative genomics, transcriptomics and evolutionary studies reveal genomic signatures of adaptation to plant cell wall in hemibiotrophic fungi.</title>
        <authorList>
            <consortium name="DOE Joint Genome Institute"/>
            <person name="Baroncelli R."/>
            <person name="Diaz J.F."/>
            <person name="Benocci T."/>
            <person name="Peng M."/>
            <person name="Battaglia E."/>
            <person name="Haridas S."/>
            <person name="Andreopoulos W."/>
            <person name="Labutti K."/>
            <person name="Pangilinan J."/>
            <person name="Floch G.L."/>
            <person name="Makela M.R."/>
            <person name="Henrissat B."/>
            <person name="Grigoriev I.V."/>
            <person name="Crouch J.A."/>
            <person name="De Vries R.P."/>
            <person name="Sukno S.A."/>
            <person name="Thon M.R."/>
        </authorList>
    </citation>
    <scope>NUCLEOTIDE SEQUENCE</scope>
    <source>
        <strain evidence="2">CBS 125086</strain>
    </source>
</reference>
<dbReference type="EMBL" id="JAHLJV010000018">
    <property type="protein sequence ID" value="KAK1594859.1"/>
    <property type="molecule type" value="Genomic_DNA"/>
</dbReference>
<feature type="compositionally biased region" description="Gly residues" evidence="1">
    <location>
        <begin position="111"/>
        <end position="126"/>
    </location>
</feature>
<evidence type="ECO:0000313" key="2">
    <source>
        <dbReference type="EMBL" id="KAK1594859.1"/>
    </source>
</evidence>
<gene>
    <name evidence="2" type="ORF">LY79DRAFT_128302</name>
</gene>
<protein>
    <submittedName>
        <fullName evidence="2">Uncharacterized protein</fullName>
    </submittedName>
</protein>
<evidence type="ECO:0000256" key="1">
    <source>
        <dbReference type="SAM" id="MobiDB-lite"/>
    </source>
</evidence>
<accession>A0AAD8V6I5</accession>
<dbReference type="AlphaFoldDB" id="A0AAD8V6I5"/>
<proteinExistence type="predicted"/>
<feature type="region of interest" description="Disordered" evidence="1">
    <location>
        <begin position="107"/>
        <end position="130"/>
    </location>
</feature>
<sequence>MCARRGSKRGLRSWGGCEADGRYPSAQRVQMSPGVAGQGRYVPLPAPFCKGAWESKEGGGSSQQAASYGLGRGLAIGALCISKPKQTRRLLPLVPARTYLPEQVSTYSTAGGEGGMEAQKGGGAEGTDGKKHGTDLSIVLVRACVCERSRSG</sequence>
<keyword evidence="3" id="KW-1185">Reference proteome</keyword>